<evidence type="ECO:0000313" key="8">
    <source>
        <dbReference type="Proteomes" id="UP000622475"/>
    </source>
</evidence>
<reference evidence="7" key="1">
    <citation type="submission" date="2020-10" db="EMBL/GenBank/DDBJ databases">
        <title>Mucilaginibacter mali sp. nov., isolated from rhizosphere soil of apple orchard.</title>
        <authorList>
            <person name="Lee J.-S."/>
            <person name="Kim H.S."/>
            <person name="Kim J.-S."/>
        </authorList>
    </citation>
    <scope>NUCLEOTIDE SEQUENCE</scope>
    <source>
        <strain evidence="7">KCTC 22746</strain>
    </source>
</reference>
<accession>A0A929PVS9</accession>
<dbReference type="Pfam" id="PF00034">
    <property type="entry name" value="Cytochrom_C"/>
    <property type="match status" value="1"/>
</dbReference>
<dbReference type="GO" id="GO:0046872">
    <property type="term" value="F:metal ion binding"/>
    <property type="evidence" value="ECO:0007669"/>
    <property type="project" value="UniProtKB-KW"/>
</dbReference>
<evidence type="ECO:0000256" key="3">
    <source>
        <dbReference type="ARBA" id="ARBA00023004"/>
    </source>
</evidence>
<dbReference type="AlphaFoldDB" id="A0A929PVS9"/>
<dbReference type="EMBL" id="JADFFL010000003">
    <property type="protein sequence ID" value="MBE9662103.1"/>
    <property type="molecule type" value="Genomic_DNA"/>
</dbReference>
<dbReference type="SUPFAM" id="SSF46626">
    <property type="entry name" value="Cytochrome c"/>
    <property type="match status" value="2"/>
</dbReference>
<evidence type="ECO:0000256" key="5">
    <source>
        <dbReference type="SAM" id="MobiDB-lite"/>
    </source>
</evidence>
<evidence type="ECO:0000313" key="7">
    <source>
        <dbReference type="EMBL" id="MBE9662103.1"/>
    </source>
</evidence>
<dbReference type="InterPro" id="IPR009056">
    <property type="entry name" value="Cyt_c-like_dom"/>
</dbReference>
<dbReference type="InterPro" id="IPR051459">
    <property type="entry name" value="Cytochrome_c-type_DH"/>
</dbReference>
<gene>
    <name evidence="7" type="ORF">IRJ16_09425</name>
</gene>
<dbReference type="GO" id="GO:0009055">
    <property type="term" value="F:electron transfer activity"/>
    <property type="evidence" value="ECO:0007669"/>
    <property type="project" value="InterPro"/>
</dbReference>
<keyword evidence="2 4" id="KW-0479">Metal-binding</keyword>
<proteinExistence type="predicted"/>
<keyword evidence="3 4" id="KW-0408">Iron</keyword>
<evidence type="ECO:0000256" key="4">
    <source>
        <dbReference type="PROSITE-ProRule" id="PRU00433"/>
    </source>
</evidence>
<evidence type="ECO:0000256" key="1">
    <source>
        <dbReference type="ARBA" id="ARBA00022617"/>
    </source>
</evidence>
<comment type="caution">
    <text evidence="7">The sequence shown here is derived from an EMBL/GenBank/DDBJ whole genome shotgun (WGS) entry which is preliminary data.</text>
</comment>
<keyword evidence="1 4" id="KW-0349">Heme</keyword>
<organism evidence="7 8">
    <name type="scientific">Mucilaginibacter myungsuensis</name>
    <dbReference type="NCBI Taxonomy" id="649104"/>
    <lineage>
        <taxon>Bacteria</taxon>
        <taxon>Pseudomonadati</taxon>
        <taxon>Bacteroidota</taxon>
        <taxon>Sphingobacteriia</taxon>
        <taxon>Sphingobacteriales</taxon>
        <taxon>Sphingobacteriaceae</taxon>
        <taxon>Mucilaginibacter</taxon>
    </lineage>
</organism>
<dbReference type="InterPro" id="IPR036909">
    <property type="entry name" value="Cyt_c-like_dom_sf"/>
</dbReference>
<name>A0A929PVS9_9SPHI</name>
<dbReference type="PANTHER" id="PTHR35008">
    <property type="entry name" value="BLL4482 PROTEIN-RELATED"/>
    <property type="match status" value="1"/>
</dbReference>
<dbReference type="GO" id="GO:0020037">
    <property type="term" value="F:heme binding"/>
    <property type="evidence" value="ECO:0007669"/>
    <property type="project" value="InterPro"/>
</dbReference>
<evidence type="ECO:0000259" key="6">
    <source>
        <dbReference type="PROSITE" id="PS51007"/>
    </source>
</evidence>
<dbReference type="PROSITE" id="PS51007">
    <property type="entry name" value="CYTC"/>
    <property type="match status" value="1"/>
</dbReference>
<dbReference type="Proteomes" id="UP000622475">
    <property type="component" value="Unassembled WGS sequence"/>
</dbReference>
<keyword evidence="8" id="KW-1185">Reference proteome</keyword>
<dbReference type="Gene3D" id="1.10.760.10">
    <property type="entry name" value="Cytochrome c-like domain"/>
    <property type="match status" value="2"/>
</dbReference>
<feature type="region of interest" description="Disordered" evidence="5">
    <location>
        <begin position="327"/>
        <end position="350"/>
    </location>
</feature>
<sequence length="350" mass="38391">MLSKRPTLKTDSTRSSRYRAGSFLLGFLAALMSISFTMCGSPGSGNTETDSLQTKTDQPKERKIPADAWQAPDTATIPTGEQGEMIRYGKELLAHTSKYFGPKGTIGKISNGMNCQNCHLDAGGKLFGNNYASFISSYPKVSNRSGKLTVPSVRIAECFERSLAGKVPDTTGKEVQAMLAYMKWMGTGIKKGQKLFGNASEKLPYMDHAADPEQGKAVYISKCKVCHGNNGEGIQLADKSGYTYPPLWGDHSYNDGAGMYRISNLAGFVKNNMPFGATYLNPQLSDEEAWNVAAFINSQPRPHRDQQHDWANLDVKPIDAPFGPYADGYSEEQHKFGPFQPIVDAKRKKS</sequence>
<feature type="domain" description="Cytochrome c" evidence="6">
    <location>
        <begin position="210"/>
        <end position="300"/>
    </location>
</feature>
<protein>
    <submittedName>
        <fullName evidence="7">C-type cytochrome</fullName>
    </submittedName>
</protein>
<dbReference type="PANTHER" id="PTHR35008:SF9">
    <property type="entry name" value="CYTOCHROME C DOMAIN-CONTAINING PROTEIN"/>
    <property type="match status" value="1"/>
</dbReference>
<evidence type="ECO:0000256" key="2">
    <source>
        <dbReference type="ARBA" id="ARBA00022723"/>
    </source>
</evidence>